<gene>
    <name evidence="6" type="ORF">IFM89_024849</name>
</gene>
<comment type="similarity">
    <text evidence="1 4">Belongs to the UDP-glycosyltransferase family.</text>
</comment>
<dbReference type="Pfam" id="PF00201">
    <property type="entry name" value="UDPGT"/>
    <property type="match status" value="1"/>
</dbReference>
<keyword evidence="7" id="KW-1185">Reference proteome</keyword>
<reference evidence="6 7" key="1">
    <citation type="submission" date="2020-10" db="EMBL/GenBank/DDBJ databases">
        <title>The Coptis chinensis genome and diversification of protoberbering-type alkaloids.</title>
        <authorList>
            <person name="Wang B."/>
            <person name="Shu S."/>
            <person name="Song C."/>
            <person name="Liu Y."/>
        </authorList>
    </citation>
    <scope>NUCLEOTIDE SEQUENCE [LARGE SCALE GENOMIC DNA]</scope>
    <source>
        <strain evidence="6">HL-2020</strain>
        <tissue evidence="6">Leaf</tissue>
    </source>
</reference>
<evidence type="ECO:0000256" key="1">
    <source>
        <dbReference type="ARBA" id="ARBA00009995"/>
    </source>
</evidence>
<dbReference type="InterPro" id="IPR002213">
    <property type="entry name" value="UDP_glucos_trans"/>
</dbReference>
<evidence type="ECO:0000256" key="2">
    <source>
        <dbReference type="ARBA" id="ARBA00022676"/>
    </source>
</evidence>
<dbReference type="FunFam" id="3.40.50.2000:FF:000051">
    <property type="entry name" value="Glycosyltransferase"/>
    <property type="match status" value="1"/>
</dbReference>
<evidence type="ECO:0000256" key="5">
    <source>
        <dbReference type="RuleBase" id="RU362057"/>
    </source>
</evidence>
<dbReference type="EMBL" id="JADFTS010000006">
    <property type="protein sequence ID" value="KAF9602082.1"/>
    <property type="molecule type" value="Genomic_DNA"/>
</dbReference>
<sequence length="463" mass="51824">MEQTQQTPHIIIHPSPGMGHLIPLAEFAKRLVLLHDFTVTLVIPIENNFPTESMKLFLIVLPEGIDYIFLPSVNFDDLPHDTRAEARICLLMNRSIPLLRHTFMNITSTNHVVALVVDLFGSEAFEVAREFKVPPYMFFPASAMSLSLLLHLQELDETYDCEFRDIPEPIKLPGCVPFKGIDVMDGAKDKTNVAYKMVLHISTLYSSAEGILINTFGSLENETLKALNQLGKPPIFPVGPLIQLKITSDDSECIKFLNEQPRGSVLFVSFGSGGTLSHSQLLELALGLELSGERFLWVIRSPGDATNATYFEQKIEDPFDFLPNGFLDRTKGLGLVVPSWAPQIQVLSHVSTGGFVTHCGWNSILESIMHGVPLIAWPLYAEQKMNAEMITAGLKIALRPKVDEKFIVDREEVARTVKCLMREEEGNRIRERINELKDAGFMMLNEDGSSTKALSEVANMWKK</sequence>
<dbReference type="EC" id="2.4.1.-" evidence="5"/>
<protein>
    <recommendedName>
        <fullName evidence="5">Glycosyltransferase</fullName>
        <ecNumber evidence="5">2.4.1.-</ecNumber>
    </recommendedName>
</protein>
<dbReference type="Gene3D" id="3.40.50.2000">
    <property type="entry name" value="Glycogen Phosphorylase B"/>
    <property type="match status" value="2"/>
</dbReference>
<evidence type="ECO:0000256" key="3">
    <source>
        <dbReference type="ARBA" id="ARBA00022679"/>
    </source>
</evidence>
<dbReference type="SUPFAM" id="SSF53756">
    <property type="entry name" value="UDP-Glycosyltransferase/glycogen phosphorylase"/>
    <property type="match status" value="1"/>
</dbReference>
<dbReference type="PROSITE" id="PS00375">
    <property type="entry name" value="UDPGT"/>
    <property type="match status" value="1"/>
</dbReference>
<dbReference type="OrthoDB" id="5835829at2759"/>
<evidence type="ECO:0000313" key="6">
    <source>
        <dbReference type="EMBL" id="KAF9602082.1"/>
    </source>
</evidence>
<dbReference type="PANTHER" id="PTHR48046">
    <property type="entry name" value="UDP-GLYCOSYLTRANSFERASE 72E1"/>
    <property type="match status" value="1"/>
</dbReference>
<dbReference type="InterPro" id="IPR035595">
    <property type="entry name" value="UDP_glycos_trans_CS"/>
</dbReference>
<evidence type="ECO:0000313" key="7">
    <source>
        <dbReference type="Proteomes" id="UP000631114"/>
    </source>
</evidence>
<comment type="caution">
    <text evidence="6">The sequence shown here is derived from an EMBL/GenBank/DDBJ whole genome shotgun (WGS) entry which is preliminary data.</text>
</comment>
<organism evidence="6 7">
    <name type="scientific">Coptis chinensis</name>
    <dbReference type="NCBI Taxonomy" id="261450"/>
    <lineage>
        <taxon>Eukaryota</taxon>
        <taxon>Viridiplantae</taxon>
        <taxon>Streptophyta</taxon>
        <taxon>Embryophyta</taxon>
        <taxon>Tracheophyta</taxon>
        <taxon>Spermatophyta</taxon>
        <taxon>Magnoliopsida</taxon>
        <taxon>Ranunculales</taxon>
        <taxon>Ranunculaceae</taxon>
        <taxon>Coptidoideae</taxon>
        <taxon>Coptis</taxon>
    </lineage>
</organism>
<dbReference type="Proteomes" id="UP000631114">
    <property type="component" value="Unassembled WGS sequence"/>
</dbReference>
<evidence type="ECO:0000256" key="4">
    <source>
        <dbReference type="RuleBase" id="RU003718"/>
    </source>
</evidence>
<dbReference type="CDD" id="cd03784">
    <property type="entry name" value="GT1_Gtf-like"/>
    <property type="match status" value="1"/>
</dbReference>
<dbReference type="FunFam" id="3.40.50.2000:FF:000054">
    <property type="entry name" value="Glycosyltransferase"/>
    <property type="match status" value="1"/>
</dbReference>
<keyword evidence="2 4" id="KW-0328">Glycosyltransferase</keyword>
<keyword evidence="3 4" id="KW-0808">Transferase</keyword>
<accession>A0A835HPQ0</accession>
<dbReference type="GO" id="GO:0008194">
    <property type="term" value="F:UDP-glycosyltransferase activity"/>
    <property type="evidence" value="ECO:0007669"/>
    <property type="project" value="InterPro"/>
</dbReference>
<dbReference type="PANTHER" id="PTHR48046:SF6">
    <property type="entry name" value="GLYCOSYLTRANSFERASE"/>
    <property type="match status" value="1"/>
</dbReference>
<dbReference type="AlphaFoldDB" id="A0A835HPQ0"/>
<proteinExistence type="inferred from homology"/>
<name>A0A835HPQ0_9MAGN</name>